<dbReference type="Gene3D" id="3.30.565.10">
    <property type="entry name" value="Histidine kinase-like ATPase, C-terminal domain"/>
    <property type="match status" value="1"/>
</dbReference>
<keyword evidence="9" id="KW-0479">Metal-binding</keyword>
<evidence type="ECO:0000256" key="6">
    <source>
        <dbReference type="ARBA" id="ARBA00022485"/>
    </source>
</evidence>
<evidence type="ECO:0000256" key="15">
    <source>
        <dbReference type="ARBA" id="ARBA00030800"/>
    </source>
</evidence>
<keyword evidence="11" id="KW-0408">Iron</keyword>
<feature type="transmembrane region" description="Helical" evidence="17">
    <location>
        <begin position="94"/>
        <end position="124"/>
    </location>
</feature>
<feature type="domain" description="Histidine kinase" evidence="18">
    <location>
        <begin position="224"/>
        <end position="419"/>
    </location>
</feature>
<evidence type="ECO:0000256" key="17">
    <source>
        <dbReference type="SAM" id="Phobius"/>
    </source>
</evidence>
<feature type="compositionally biased region" description="Low complexity" evidence="16">
    <location>
        <begin position="1"/>
        <end position="10"/>
    </location>
</feature>
<dbReference type="EC" id="2.7.13.3" evidence="4"/>
<evidence type="ECO:0000256" key="10">
    <source>
        <dbReference type="ARBA" id="ARBA00022777"/>
    </source>
</evidence>
<evidence type="ECO:0000256" key="7">
    <source>
        <dbReference type="ARBA" id="ARBA00022490"/>
    </source>
</evidence>
<dbReference type="SUPFAM" id="SSF55874">
    <property type="entry name" value="ATPase domain of HSP90 chaperone/DNA topoisomerase II/histidine kinase"/>
    <property type="match status" value="1"/>
</dbReference>
<accession>A0ABT9D4Y9</accession>
<keyword evidence="12" id="KW-0902">Two-component regulatory system</keyword>
<keyword evidence="8" id="KW-0808">Transferase</keyword>
<dbReference type="PRINTS" id="PR00344">
    <property type="entry name" value="BCTRLSENSOR"/>
</dbReference>
<evidence type="ECO:0000259" key="18">
    <source>
        <dbReference type="PROSITE" id="PS50109"/>
    </source>
</evidence>
<evidence type="ECO:0000256" key="5">
    <source>
        <dbReference type="ARBA" id="ARBA00017322"/>
    </source>
</evidence>
<dbReference type="RefSeq" id="WP_304599460.1">
    <property type="nucleotide sequence ID" value="NZ_JAUQYP010000001.1"/>
</dbReference>
<comment type="caution">
    <text evidence="19">The sequence shown here is derived from an EMBL/GenBank/DDBJ whole genome shotgun (WGS) entry which is preliminary data.</text>
</comment>
<organism evidence="19 20">
    <name type="scientific">Actinotalea lenta</name>
    <dbReference type="NCBI Taxonomy" id="3064654"/>
    <lineage>
        <taxon>Bacteria</taxon>
        <taxon>Bacillati</taxon>
        <taxon>Actinomycetota</taxon>
        <taxon>Actinomycetes</taxon>
        <taxon>Micrococcales</taxon>
        <taxon>Cellulomonadaceae</taxon>
        <taxon>Actinotalea</taxon>
    </lineage>
</organism>
<evidence type="ECO:0000256" key="11">
    <source>
        <dbReference type="ARBA" id="ARBA00023004"/>
    </source>
</evidence>
<dbReference type="PIRSF" id="PIRSF037434">
    <property type="entry name" value="STHK_ChrS"/>
    <property type="match status" value="1"/>
</dbReference>
<keyword evidence="7" id="KW-0963">Cytoplasm</keyword>
<dbReference type="InterPro" id="IPR050482">
    <property type="entry name" value="Sensor_HK_TwoCompSys"/>
</dbReference>
<dbReference type="Gene3D" id="1.20.5.1930">
    <property type="match status" value="1"/>
</dbReference>
<feature type="region of interest" description="Disordered" evidence="16">
    <location>
        <begin position="388"/>
        <end position="434"/>
    </location>
</feature>
<dbReference type="PANTHER" id="PTHR24421">
    <property type="entry name" value="NITRATE/NITRITE SENSOR PROTEIN NARX-RELATED"/>
    <property type="match status" value="1"/>
</dbReference>
<dbReference type="Pfam" id="PF02518">
    <property type="entry name" value="HATPase_c"/>
    <property type="match status" value="1"/>
</dbReference>
<dbReference type="EMBL" id="JAUQYP010000001">
    <property type="protein sequence ID" value="MDO8105753.1"/>
    <property type="molecule type" value="Genomic_DNA"/>
</dbReference>
<gene>
    <name evidence="19" type="ORF">Q6348_00900</name>
</gene>
<keyword evidence="17" id="KW-0472">Membrane</keyword>
<dbReference type="InterPro" id="IPR036890">
    <property type="entry name" value="HATPase_C_sf"/>
</dbReference>
<comment type="subcellular location">
    <subcellularLocation>
        <location evidence="3">Cytoplasm</location>
    </subcellularLocation>
</comment>
<dbReference type="InterPro" id="IPR003594">
    <property type="entry name" value="HATPase_dom"/>
</dbReference>
<evidence type="ECO:0000256" key="2">
    <source>
        <dbReference type="ARBA" id="ARBA00001966"/>
    </source>
</evidence>
<reference evidence="19 20" key="1">
    <citation type="submission" date="2023-07" db="EMBL/GenBank/DDBJ databases">
        <title>Description of novel actinomycetes strains, isolated from tidal flat sediment.</title>
        <authorList>
            <person name="Lu C."/>
        </authorList>
    </citation>
    <scope>NUCLEOTIDE SEQUENCE [LARGE SCALE GENOMIC DNA]</scope>
    <source>
        <strain evidence="19 20">SYSU T00b441</strain>
    </source>
</reference>
<evidence type="ECO:0000256" key="4">
    <source>
        <dbReference type="ARBA" id="ARBA00012438"/>
    </source>
</evidence>
<dbReference type="InterPro" id="IPR011712">
    <property type="entry name" value="Sig_transdc_His_kin_sub3_dim/P"/>
</dbReference>
<feature type="transmembrane region" description="Helical" evidence="17">
    <location>
        <begin position="136"/>
        <end position="154"/>
    </location>
</feature>
<evidence type="ECO:0000256" key="12">
    <source>
        <dbReference type="ARBA" id="ARBA00023012"/>
    </source>
</evidence>
<evidence type="ECO:0000256" key="3">
    <source>
        <dbReference type="ARBA" id="ARBA00004496"/>
    </source>
</evidence>
<keyword evidence="13" id="KW-0411">Iron-sulfur</keyword>
<evidence type="ECO:0000256" key="16">
    <source>
        <dbReference type="SAM" id="MobiDB-lite"/>
    </source>
</evidence>
<dbReference type="InterPro" id="IPR004358">
    <property type="entry name" value="Sig_transdc_His_kin-like_C"/>
</dbReference>
<dbReference type="CDD" id="cd16917">
    <property type="entry name" value="HATPase_UhpB-NarQ-NarX-like"/>
    <property type="match status" value="1"/>
</dbReference>
<sequence>MTRASRAAAGRSERSSGLGPSLADPDDRSRFWHRSMRGWDVAFYLMTGLTAFAVLAIEDSSGPSVAVALAVLAGLVLAYVGIGRRAALTDNRRLVWLYLAILLVAVTVVSAASIAGSVLLFVGFSQIWFFAPNRRAGVGLVVALAVAVFTAIGVRSGVHTPQELGALLTQGGVTIAFAVLLGLWVTQIAERSEERAALVERLEAAQTELAHSHHAAGVMAERERMAQEIHDTLAQGFTSIVMLSQAIRSDVERDRPESALQRLDLVERTARENLAEARALVAAFAPVGLSDGQVGEALRRLADRFADETGLAVQVHLPQAMPAVGREREVILLRAAQEALTNVRRHADASSVLLMASPTQDGGVTLEVADDGRGIPAEAAEGFGLRGMRDRVTSGGGDLDVSSRSGGGTRVLVTLPGVPSDGAERPEEQEEERA</sequence>
<dbReference type="Proteomes" id="UP001232536">
    <property type="component" value="Unassembled WGS sequence"/>
</dbReference>
<dbReference type="PROSITE" id="PS50109">
    <property type="entry name" value="HIS_KIN"/>
    <property type="match status" value="1"/>
</dbReference>
<comment type="function">
    <text evidence="14">Member of the two-component regulatory system NreB/NreC involved in the control of dissimilatory nitrate/nitrite reduction in response to oxygen. NreB functions as a direct oxygen sensor histidine kinase which is autophosphorylated, in the absence of oxygen, probably at the conserved histidine residue, and transfers its phosphate group probably to a conserved aspartate residue of NreC. NreB/NreC activates the expression of the nitrate (narGHJI) and nitrite (nir) reductase operons, as well as the putative nitrate transporter gene narT.</text>
</comment>
<dbReference type="InterPro" id="IPR017205">
    <property type="entry name" value="Sig_transdc_His_kinase_ChrS"/>
</dbReference>
<dbReference type="Pfam" id="PF07730">
    <property type="entry name" value="HisKA_3"/>
    <property type="match status" value="1"/>
</dbReference>
<name>A0ABT9D4Y9_9CELL</name>
<dbReference type="SMART" id="SM00387">
    <property type="entry name" value="HATPase_c"/>
    <property type="match status" value="1"/>
</dbReference>
<dbReference type="InterPro" id="IPR005467">
    <property type="entry name" value="His_kinase_dom"/>
</dbReference>
<protein>
    <recommendedName>
        <fullName evidence="5">Oxygen sensor histidine kinase NreB</fullName>
        <ecNumber evidence="4">2.7.13.3</ecNumber>
    </recommendedName>
    <alternativeName>
        <fullName evidence="15">Nitrogen regulation protein B</fullName>
    </alternativeName>
</protein>
<comment type="catalytic activity">
    <reaction evidence="1">
        <text>ATP + protein L-histidine = ADP + protein N-phospho-L-histidine.</text>
        <dbReference type="EC" id="2.7.13.3"/>
    </reaction>
</comment>
<dbReference type="GO" id="GO:0016301">
    <property type="term" value="F:kinase activity"/>
    <property type="evidence" value="ECO:0007669"/>
    <property type="project" value="UniProtKB-KW"/>
</dbReference>
<keyword evidence="20" id="KW-1185">Reference proteome</keyword>
<keyword evidence="10 19" id="KW-0418">Kinase</keyword>
<proteinExistence type="predicted"/>
<evidence type="ECO:0000256" key="9">
    <source>
        <dbReference type="ARBA" id="ARBA00022723"/>
    </source>
</evidence>
<feature type="transmembrane region" description="Helical" evidence="17">
    <location>
        <begin position="38"/>
        <end position="57"/>
    </location>
</feature>
<evidence type="ECO:0000256" key="1">
    <source>
        <dbReference type="ARBA" id="ARBA00000085"/>
    </source>
</evidence>
<evidence type="ECO:0000313" key="20">
    <source>
        <dbReference type="Proteomes" id="UP001232536"/>
    </source>
</evidence>
<feature type="transmembrane region" description="Helical" evidence="17">
    <location>
        <begin position="63"/>
        <end position="82"/>
    </location>
</feature>
<keyword evidence="6" id="KW-0004">4Fe-4S</keyword>
<evidence type="ECO:0000256" key="8">
    <source>
        <dbReference type="ARBA" id="ARBA00022679"/>
    </source>
</evidence>
<comment type="cofactor">
    <cofactor evidence="2">
        <name>[4Fe-4S] cluster</name>
        <dbReference type="ChEBI" id="CHEBI:49883"/>
    </cofactor>
</comment>
<evidence type="ECO:0000313" key="19">
    <source>
        <dbReference type="EMBL" id="MDO8105753.1"/>
    </source>
</evidence>
<feature type="region of interest" description="Disordered" evidence="16">
    <location>
        <begin position="1"/>
        <end position="24"/>
    </location>
</feature>
<keyword evidence="17" id="KW-1133">Transmembrane helix</keyword>
<evidence type="ECO:0000256" key="14">
    <source>
        <dbReference type="ARBA" id="ARBA00024827"/>
    </source>
</evidence>
<keyword evidence="17" id="KW-0812">Transmembrane</keyword>
<evidence type="ECO:0000256" key="13">
    <source>
        <dbReference type="ARBA" id="ARBA00023014"/>
    </source>
</evidence>
<feature type="transmembrane region" description="Helical" evidence="17">
    <location>
        <begin position="166"/>
        <end position="185"/>
    </location>
</feature>
<feature type="compositionally biased region" description="Basic and acidic residues" evidence="16">
    <location>
        <begin position="422"/>
        <end position="434"/>
    </location>
</feature>